<keyword evidence="2" id="KW-1185">Reference proteome</keyword>
<name>A0A8H7TDR3_9HELO</name>
<evidence type="ECO:0000313" key="1">
    <source>
        <dbReference type="EMBL" id="KAG4416943.1"/>
    </source>
</evidence>
<organism evidence="1 2">
    <name type="scientific">Cadophora malorum</name>
    <dbReference type="NCBI Taxonomy" id="108018"/>
    <lineage>
        <taxon>Eukaryota</taxon>
        <taxon>Fungi</taxon>
        <taxon>Dikarya</taxon>
        <taxon>Ascomycota</taxon>
        <taxon>Pezizomycotina</taxon>
        <taxon>Leotiomycetes</taxon>
        <taxon>Helotiales</taxon>
        <taxon>Ploettnerulaceae</taxon>
        <taxon>Cadophora</taxon>
    </lineage>
</organism>
<accession>A0A8H7TDR3</accession>
<comment type="caution">
    <text evidence="1">The sequence shown here is derived from an EMBL/GenBank/DDBJ whole genome shotgun (WGS) entry which is preliminary data.</text>
</comment>
<dbReference type="EMBL" id="JAFJYH010000170">
    <property type="protein sequence ID" value="KAG4416943.1"/>
    <property type="molecule type" value="Genomic_DNA"/>
</dbReference>
<dbReference type="Proteomes" id="UP000664132">
    <property type="component" value="Unassembled WGS sequence"/>
</dbReference>
<protein>
    <submittedName>
        <fullName evidence="1">Uncharacterized protein</fullName>
    </submittedName>
</protein>
<dbReference type="AlphaFoldDB" id="A0A8H7TDR3"/>
<dbReference type="OrthoDB" id="3259529at2759"/>
<reference evidence="1" key="1">
    <citation type="submission" date="2021-02" db="EMBL/GenBank/DDBJ databases">
        <title>Genome sequence Cadophora malorum strain M34.</title>
        <authorList>
            <person name="Stefanovic E."/>
            <person name="Vu D."/>
            <person name="Scully C."/>
            <person name="Dijksterhuis J."/>
            <person name="Roader J."/>
            <person name="Houbraken J."/>
        </authorList>
    </citation>
    <scope>NUCLEOTIDE SEQUENCE</scope>
    <source>
        <strain evidence="1">M34</strain>
    </source>
</reference>
<proteinExistence type="predicted"/>
<evidence type="ECO:0000313" key="2">
    <source>
        <dbReference type="Proteomes" id="UP000664132"/>
    </source>
</evidence>
<gene>
    <name evidence="1" type="ORF">IFR04_009953</name>
</gene>
<sequence length="191" mass="21388">MTAHLPGDLIPGSEGHRTLDILEVIKLFEAADIACCVVGISALKYCGAWAEDCHFSCEPTKFEWRLMGIPYPKLAIFAQSLLDTVDMVGLSDLIDGMNLTEELGAENLDLTGTNDVSWALAKNEKIRASVPLTMGSLFFEVDEGPLKTKELWEQMVRTKQKRIGQEFGPDHITRFRVLGDEDPRLKKRQFC</sequence>